<name>A0AAD6SLG2_9AGAR</name>
<feature type="non-terminal residue" evidence="2">
    <location>
        <position position="122"/>
    </location>
</feature>
<reference evidence="2" key="1">
    <citation type="submission" date="2023-03" db="EMBL/GenBank/DDBJ databases">
        <title>Massive genome expansion in bonnet fungi (Mycena s.s.) driven by repeated elements and novel gene families across ecological guilds.</title>
        <authorList>
            <consortium name="Lawrence Berkeley National Laboratory"/>
            <person name="Harder C.B."/>
            <person name="Miyauchi S."/>
            <person name="Viragh M."/>
            <person name="Kuo A."/>
            <person name="Thoen E."/>
            <person name="Andreopoulos B."/>
            <person name="Lu D."/>
            <person name="Skrede I."/>
            <person name="Drula E."/>
            <person name="Henrissat B."/>
            <person name="Morin E."/>
            <person name="Kohler A."/>
            <person name="Barry K."/>
            <person name="LaButti K."/>
            <person name="Morin E."/>
            <person name="Salamov A."/>
            <person name="Lipzen A."/>
            <person name="Mereny Z."/>
            <person name="Hegedus B."/>
            <person name="Baldrian P."/>
            <person name="Stursova M."/>
            <person name="Weitz H."/>
            <person name="Taylor A."/>
            <person name="Grigoriev I.V."/>
            <person name="Nagy L.G."/>
            <person name="Martin F."/>
            <person name="Kauserud H."/>
        </authorList>
    </citation>
    <scope>NUCLEOTIDE SEQUENCE</scope>
    <source>
        <strain evidence="2">CBHHK200</strain>
    </source>
</reference>
<comment type="caution">
    <text evidence="2">The sequence shown here is derived from an EMBL/GenBank/DDBJ whole genome shotgun (WGS) entry which is preliminary data.</text>
</comment>
<dbReference type="EMBL" id="JARJCM010000098">
    <property type="protein sequence ID" value="KAJ7029729.1"/>
    <property type="molecule type" value="Genomic_DNA"/>
</dbReference>
<dbReference type="AlphaFoldDB" id="A0AAD6SLG2"/>
<gene>
    <name evidence="2" type="ORF">C8F04DRAFT_904509</name>
</gene>
<keyword evidence="3" id="KW-1185">Reference proteome</keyword>
<evidence type="ECO:0000256" key="1">
    <source>
        <dbReference type="SAM" id="MobiDB-lite"/>
    </source>
</evidence>
<feature type="region of interest" description="Disordered" evidence="1">
    <location>
        <begin position="1"/>
        <end position="27"/>
    </location>
</feature>
<accession>A0AAD6SLG2</accession>
<protein>
    <submittedName>
        <fullName evidence="2">Uncharacterized protein</fullName>
    </submittedName>
</protein>
<sequence>MAGMARDYHDKLQSERMGVRQRDREDTMKKVLDRIETKVTPEQYHALKSRLTLDDVRDALRRSVDSKAPGMDSITYEVWKILDQRYESYRKIGKPAFNILGAMHQVYNDIEKYGMVQGTGFS</sequence>
<evidence type="ECO:0000313" key="3">
    <source>
        <dbReference type="Proteomes" id="UP001218188"/>
    </source>
</evidence>
<dbReference type="Proteomes" id="UP001218188">
    <property type="component" value="Unassembled WGS sequence"/>
</dbReference>
<proteinExistence type="predicted"/>
<evidence type="ECO:0000313" key="2">
    <source>
        <dbReference type="EMBL" id="KAJ7029729.1"/>
    </source>
</evidence>
<organism evidence="2 3">
    <name type="scientific">Mycena alexandri</name>
    <dbReference type="NCBI Taxonomy" id="1745969"/>
    <lineage>
        <taxon>Eukaryota</taxon>
        <taxon>Fungi</taxon>
        <taxon>Dikarya</taxon>
        <taxon>Basidiomycota</taxon>
        <taxon>Agaricomycotina</taxon>
        <taxon>Agaricomycetes</taxon>
        <taxon>Agaricomycetidae</taxon>
        <taxon>Agaricales</taxon>
        <taxon>Marasmiineae</taxon>
        <taxon>Mycenaceae</taxon>
        <taxon>Mycena</taxon>
    </lineage>
</organism>